<organism evidence="1">
    <name type="scientific">Arundo donax</name>
    <name type="common">Giant reed</name>
    <name type="synonym">Donax arundinaceus</name>
    <dbReference type="NCBI Taxonomy" id="35708"/>
    <lineage>
        <taxon>Eukaryota</taxon>
        <taxon>Viridiplantae</taxon>
        <taxon>Streptophyta</taxon>
        <taxon>Embryophyta</taxon>
        <taxon>Tracheophyta</taxon>
        <taxon>Spermatophyta</taxon>
        <taxon>Magnoliopsida</taxon>
        <taxon>Liliopsida</taxon>
        <taxon>Poales</taxon>
        <taxon>Poaceae</taxon>
        <taxon>PACMAD clade</taxon>
        <taxon>Arundinoideae</taxon>
        <taxon>Arundineae</taxon>
        <taxon>Arundo</taxon>
    </lineage>
</organism>
<name>A0A0A8Z319_ARUDO</name>
<accession>A0A0A8Z319</accession>
<reference evidence="1" key="1">
    <citation type="submission" date="2014-09" db="EMBL/GenBank/DDBJ databases">
        <authorList>
            <person name="Magalhaes I.L.F."/>
            <person name="Oliveira U."/>
            <person name="Santos F.R."/>
            <person name="Vidigal T.H.D.A."/>
            <person name="Brescovit A.D."/>
            <person name="Santos A.J."/>
        </authorList>
    </citation>
    <scope>NUCLEOTIDE SEQUENCE</scope>
    <source>
        <tissue evidence="1">Shoot tissue taken approximately 20 cm above the soil surface</tissue>
    </source>
</reference>
<proteinExistence type="predicted"/>
<reference evidence="1" key="2">
    <citation type="journal article" date="2015" name="Data Brief">
        <title>Shoot transcriptome of the giant reed, Arundo donax.</title>
        <authorList>
            <person name="Barrero R.A."/>
            <person name="Guerrero F.D."/>
            <person name="Moolhuijzen P."/>
            <person name="Goolsby J.A."/>
            <person name="Tidwell J."/>
            <person name="Bellgard S.E."/>
            <person name="Bellgard M.I."/>
        </authorList>
    </citation>
    <scope>NUCLEOTIDE SEQUENCE</scope>
    <source>
        <tissue evidence="1">Shoot tissue taken approximately 20 cm above the soil surface</tissue>
    </source>
</reference>
<sequence length="31" mass="3421">MTVVALVDAIILFFHSDIFVEIYICGASSVF</sequence>
<protein>
    <submittedName>
        <fullName evidence="1">Uncharacterized protein</fullName>
    </submittedName>
</protein>
<dbReference type="AlphaFoldDB" id="A0A0A8Z319"/>
<dbReference type="EMBL" id="GBRH01264086">
    <property type="protein sequence ID" value="JAD33809.1"/>
    <property type="molecule type" value="Transcribed_RNA"/>
</dbReference>
<evidence type="ECO:0000313" key="1">
    <source>
        <dbReference type="EMBL" id="JAD33809.1"/>
    </source>
</evidence>